<dbReference type="Gene3D" id="2.40.10.120">
    <property type="match status" value="1"/>
</dbReference>
<organism evidence="4 5">
    <name type="scientific">Poriferisphaera corsica</name>
    <dbReference type="NCBI Taxonomy" id="2528020"/>
    <lineage>
        <taxon>Bacteria</taxon>
        <taxon>Pseudomonadati</taxon>
        <taxon>Planctomycetota</taxon>
        <taxon>Phycisphaerae</taxon>
        <taxon>Phycisphaerales</taxon>
        <taxon>Phycisphaeraceae</taxon>
        <taxon>Poriferisphaera</taxon>
    </lineage>
</organism>
<evidence type="ECO:0000256" key="2">
    <source>
        <dbReference type="ARBA" id="ARBA00022801"/>
    </source>
</evidence>
<dbReference type="KEGG" id="pcor:KS4_06610"/>
<keyword evidence="1 4" id="KW-0645">Protease</keyword>
<dbReference type="PROSITE" id="PS50106">
    <property type="entry name" value="PDZ"/>
    <property type="match status" value="1"/>
</dbReference>
<dbReference type="SUPFAM" id="SSF50494">
    <property type="entry name" value="Trypsin-like serine proteases"/>
    <property type="match status" value="1"/>
</dbReference>
<dbReference type="Gene3D" id="2.30.42.10">
    <property type="match status" value="2"/>
</dbReference>
<proteinExistence type="predicted"/>
<evidence type="ECO:0000313" key="4">
    <source>
        <dbReference type="EMBL" id="QDU32627.1"/>
    </source>
</evidence>
<dbReference type="InterPro" id="IPR001940">
    <property type="entry name" value="Peptidase_S1C"/>
</dbReference>
<dbReference type="OrthoDB" id="248175at2"/>
<dbReference type="CDD" id="cd10839">
    <property type="entry name" value="cpPDZ1_DegP-like"/>
    <property type="match status" value="1"/>
</dbReference>
<keyword evidence="5" id="KW-1185">Reference proteome</keyword>
<evidence type="ECO:0000259" key="3">
    <source>
        <dbReference type="PROSITE" id="PS50106"/>
    </source>
</evidence>
<dbReference type="PRINTS" id="PR00834">
    <property type="entry name" value="PROTEASES2C"/>
</dbReference>
<dbReference type="GO" id="GO:0006508">
    <property type="term" value="P:proteolysis"/>
    <property type="evidence" value="ECO:0007669"/>
    <property type="project" value="UniProtKB-KW"/>
</dbReference>
<dbReference type="SUPFAM" id="SSF50156">
    <property type="entry name" value="PDZ domain-like"/>
    <property type="match status" value="2"/>
</dbReference>
<dbReference type="InterPro" id="IPR051201">
    <property type="entry name" value="Chloro_Bact_Ser_Proteases"/>
</dbReference>
<dbReference type="Pfam" id="PF13365">
    <property type="entry name" value="Trypsin_2"/>
    <property type="match status" value="1"/>
</dbReference>
<gene>
    <name evidence="4" type="primary">mucD</name>
    <name evidence="4" type="ORF">KS4_06610</name>
</gene>
<dbReference type="PANTHER" id="PTHR43343:SF3">
    <property type="entry name" value="PROTEASE DO-LIKE 8, CHLOROPLASTIC"/>
    <property type="match status" value="1"/>
</dbReference>
<sequence>MPRIRWYGPSVVLLLTVLVTMVAGPGIVRSLAYAETEARIQLIQNNLSQSEALQTLSESFTQVAEVVEPSVVHIEILGKQRSRSMRGGRMAPFGQMPEEFRKFFPELEQQAPEERGGDDNFEEYNPQLPVGNGSGWVYDNEGHIITNNHVVANAEKIRVRFRNGDRYDAEVVGTDAKTDIAVLKVQAGSLYPAKLTSKPVKQGEIVFAFGSPFRFEFSMTQGIVSATGRKNLNIIGNGGYENFIQTDAAINPGNSGGPLTNIYGEVVGMNTAIASRTGGFNGLGFAIPTDMVKRIVTQIIEKGSVSRGYLGIMLPSEELSPNLAKSFGFEGESGVLVNDVVPDGPAAKAGLKRGDIVTKINDVPITNIDQLRNVVASFSPNTKIDVTYYRQGQGEQVTSIELAELPTNMIARSNELEDEAAVETETSKGSEMLKKFGLTGLQTFSEELAERYGLKFEPGVLVKSVRSGSVAAIEGLGTRAPMIITHVMGDPVTSVSELAEEISKHDPTAGIRLSIAIWDKESEEYINTYEFLELSSE</sequence>
<dbReference type="Proteomes" id="UP000317369">
    <property type="component" value="Chromosome"/>
</dbReference>
<dbReference type="RefSeq" id="WP_145074508.1">
    <property type="nucleotide sequence ID" value="NZ_CP036425.1"/>
</dbReference>
<protein>
    <submittedName>
        <fullName evidence="4">Putative periplasmic serine endoprotease DegP-like</fullName>
        <ecNumber evidence="4">3.4.21.107</ecNumber>
    </submittedName>
</protein>
<dbReference type="InterPro" id="IPR036034">
    <property type="entry name" value="PDZ_sf"/>
</dbReference>
<dbReference type="PANTHER" id="PTHR43343">
    <property type="entry name" value="PEPTIDASE S12"/>
    <property type="match status" value="1"/>
</dbReference>
<dbReference type="EMBL" id="CP036425">
    <property type="protein sequence ID" value="QDU32627.1"/>
    <property type="molecule type" value="Genomic_DNA"/>
</dbReference>
<dbReference type="GO" id="GO:0004252">
    <property type="term" value="F:serine-type endopeptidase activity"/>
    <property type="evidence" value="ECO:0007669"/>
    <property type="project" value="InterPro"/>
</dbReference>
<name>A0A517YQY7_9BACT</name>
<dbReference type="AlphaFoldDB" id="A0A517YQY7"/>
<dbReference type="InterPro" id="IPR009003">
    <property type="entry name" value="Peptidase_S1_PA"/>
</dbReference>
<dbReference type="Pfam" id="PF13180">
    <property type="entry name" value="PDZ_2"/>
    <property type="match status" value="1"/>
</dbReference>
<dbReference type="SMART" id="SM00228">
    <property type="entry name" value="PDZ"/>
    <property type="match status" value="2"/>
</dbReference>
<evidence type="ECO:0000313" key="5">
    <source>
        <dbReference type="Proteomes" id="UP000317369"/>
    </source>
</evidence>
<evidence type="ECO:0000256" key="1">
    <source>
        <dbReference type="ARBA" id="ARBA00022670"/>
    </source>
</evidence>
<accession>A0A517YQY7</accession>
<dbReference type="EC" id="3.4.21.107" evidence="4"/>
<feature type="domain" description="PDZ" evidence="3">
    <location>
        <begin position="299"/>
        <end position="368"/>
    </location>
</feature>
<dbReference type="InterPro" id="IPR001478">
    <property type="entry name" value="PDZ"/>
</dbReference>
<keyword evidence="2 4" id="KW-0378">Hydrolase</keyword>
<reference evidence="4 5" key="1">
    <citation type="submission" date="2019-02" db="EMBL/GenBank/DDBJ databases">
        <title>Deep-cultivation of Planctomycetes and their phenomic and genomic characterization uncovers novel biology.</title>
        <authorList>
            <person name="Wiegand S."/>
            <person name="Jogler M."/>
            <person name="Boedeker C."/>
            <person name="Pinto D."/>
            <person name="Vollmers J."/>
            <person name="Rivas-Marin E."/>
            <person name="Kohn T."/>
            <person name="Peeters S.H."/>
            <person name="Heuer A."/>
            <person name="Rast P."/>
            <person name="Oberbeckmann S."/>
            <person name="Bunk B."/>
            <person name="Jeske O."/>
            <person name="Meyerdierks A."/>
            <person name="Storesund J.E."/>
            <person name="Kallscheuer N."/>
            <person name="Luecker S."/>
            <person name="Lage O.M."/>
            <person name="Pohl T."/>
            <person name="Merkel B.J."/>
            <person name="Hornburger P."/>
            <person name="Mueller R.-W."/>
            <person name="Bruemmer F."/>
            <person name="Labrenz M."/>
            <person name="Spormann A.M."/>
            <person name="Op den Camp H."/>
            <person name="Overmann J."/>
            <person name="Amann R."/>
            <person name="Jetten M.S.M."/>
            <person name="Mascher T."/>
            <person name="Medema M.H."/>
            <person name="Devos D.P."/>
            <person name="Kaster A.-K."/>
            <person name="Ovreas L."/>
            <person name="Rohde M."/>
            <person name="Galperin M.Y."/>
            <person name="Jogler C."/>
        </authorList>
    </citation>
    <scope>NUCLEOTIDE SEQUENCE [LARGE SCALE GENOMIC DNA]</scope>
    <source>
        <strain evidence="4 5">KS4</strain>
    </source>
</reference>